<dbReference type="Proteomes" id="UP000264353">
    <property type="component" value="Chromosome A1"/>
</dbReference>
<dbReference type="InterPro" id="IPR040256">
    <property type="entry name" value="At4g02000-like"/>
</dbReference>
<feature type="region of interest" description="Disordered" evidence="1">
    <location>
        <begin position="521"/>
        <end position="544"/>
    </location>
</feature>
<feature type="compositionally biased region" description="Polar residues" evidence="1">
    <location>
        <begin position="398"/>
        <end position="425"/>
    </location>
</feature>
<accession>A0A398ARU0</accession>
<feature type="region of interest" description="Disordered" evidence="1">
    <location>
        <begin position="304"/>
        <end position="324"/>
    </location>
</feature>
<feature type="region of interest" description="Disordered" evidence="1">
    <location>
        <begin position="573"/>
        <end position="609"/>
    </location>
</feature>
<gene>
    <name evidence="3" type="ORF">BRARA_A03101</name>
</gene>
<evidence type="ECO:0000259" key="2">
    <source>
        <dbReference type="Pfam" id="PF14111"/>
    </source>
</evidence>
<feature type="domain" description="DUF4283" evidence="2">
    <location>
        <begin position="84"/>
        <end position="160"/>
    </location>
</feature>
<dbReference type="PANTHER" id="PTHR31286">
    <property type="entry name" value="GLYCINE-RICH CELL WALL STRUCTURAL PROTEIN 1.8-LIKE"/>
    <property type="match status" value="1"/>
</dbReference>
<evidence type="ECO:0000313" key="4">
    <source>
        <dbReference type="Proteomes" id="UP000264353"/>
    </source>
</evidence>
<feature type="compositionally biased region" description="Polar residues" evidence="1">
    <location>
        <begin position="595"/>
        <end position="609"/>
    </location>
</feature>
<dbReference type="EMBL" id="CM010628">
    <property type="protein sequence ID" value="RID80439.1"/>
    <property type="molecule type" value="Genomic_DNA"/>
</dbReference>
<feature type="region of interest" description="Disordered" evidence="1">
    <location>
        <begin position="358"/>
        <end position="425"/>
    </location>
</feature>
<evidence type="ECO:0000256" key="1">
    <source>
        <dbReference type="SAM" id="MobiDB-lite"/>
    </source>
</evidence>
<name>A0A398ARU0_BRACM</name>
<dbReference type="PANTHER" id="PTHR31286:SF54">
    <property type="entry name" value="DUF4283 DOMAIN-CONTAINING PROTEIN"/>
    <property type="match status" value="1"/>
</dbReference>
<evidence type="ECO:0000313" key="3">
    <source>
        <dbReference type="EMBL" id="RID80439.1"/>
    </source>
</evidence>
<feature type="compositionally biased region" description="Basic and acidic residues" evidence="1">
    <location>
        <begin position="580"/>
        <end position="594"/>
    </location>
</feature>
<feature type="compositionally biased region" description="Basic and acidic residues" evidence="1">
    <location>
        <begin position="521"/>
        <end position="541"/>
    </location>
</feature>
<organism evidence="3 4">
    <name type="scientific">Brassica campestris</name>
    <name type="common">Field mustard</name>
    <dbReference type="NCBI Taxonomy" id="3711"/>
    <lineage>
        <taxon>Eukaryota</taxon>
        <taxon>Viridiplantae</taxon>
        <taxon>Streptophyta</taxon>
        <taxon>Embryophyta</taxon>
        <taxon>Tracheophyta</taxon>
        <taxon>Spermatophyta</taxon>
        <taxon>Magnoliopsida</taxon>
        <taxon>eudicotyledons</taxon>
        <taxon>Gunneridae</taxon>
        <taxon>Pentapetalae</taxon>
        <taxon>rosids</taxon>
        <taxon>malvids</taxon>
        <taxon>Brassicales</taxon>
        <taxon>Brassicaceae</taxon>
        <taxon>Brassiceae</taxon>
        <taxon>Brassica</taxon>
    </lineage>
</organism>
<sequence length="609" mass="68470">MNDFFYGCLPYIKESVWVSSITISKLFSFLLRNFSVVIISLVSMNQGQLVGNGGASKEGEGVRKRLKISVPHFDNSDLIKSYAMTLIGRCMNPEKQKVNALLMMLPKIWKVEERVTGADLGKGMFQIHFEKEEDIEAVLESQPYHFDYWMISIARWQPRMSRSFPSEIPFWIKVDGLPTEFWSTPALQSIGDAIGETTDVDLDFGKMRVVLDGFKELTLETTVEFKGGEFYDEEEVPVSLKYEKLFGICKLCSSLCHDEDLCPLNPKSTEGRTDCRGEAVTKSDDRARSYRGVVIHGEENQQVKGKKQRSYYGKGKGKMHEEDDSQWVRVPERGNKKFSHYNNNRAEEGNTRYINSRWEQPRNYVQDTRERGYRGTRRGRSPPHYVREDPKEEGELQDTGSANRGFQLEGKTSASNNPPHESNGANVNLVKVASKPLGLETSARAVIALDSVGVEKELVPQLVDTGKDTLGTEGMDLEEAGNPIEGDEGLMCDDADFQNLTDGEMEELNVSHEVVLATVEEETRSKETEEKGIQGGEEEKKKGARKLLLKQTMAAGTSKKKFVQAILSHYKNAHARQGKRQGEGIKLHEERDSSNPKLTSSKNSNASHG</sequence>
<protein>
    <recommendedName>
        <fullName evidence="2">DUF4283 domain-containing protein</fullName>
    </recommendedName>
</protein>
<dbReference type="Pfam" id="PF14111">
    <property type="entry name" value="DUF4283"/>
    <property type="match status" value="1"/>
</dbReference>
<feature type="compositionally biased region" description="Basic and acidic residues" evidence="1">
    <location>
        <begin position="385"/>
        <end position="394"/>
    </location>
</feature>
<proteinExistence type="predicted"/>
<reference evidence="3 4" key="1">
    <citation type="submission" date="2018-06" db="EMBL/GenBank/DDBJ databases">
        <title>WGS assembly of Brassica rapa FPsc.</title>
        <authorList>
            <person name="Bowman J."/>
            <person name="Kohchi T."/>
            <person name="Yamato K."/>
            <person name="Jenkins J."/>
            <person name="Shu S."/>
            <person name="Ishizaki K."/>
            <person name="Yamaoka S."/>
            <person name="Nishihama R."/>
            <person name="Nakamura Y."/>
            <person name="Berger F."/>
            <person name="Adam C."/>
            <person name="Aki S."/>
            <person name="Althoff F."/>
            <person name="Araki T."/>
            <person name="Arteaga-Vazquez M."/>
            <person name="Balasubrmanian S."/>
            <person name="Bauer D."/>
            <person name="Boehm C."/>
            <person name="Briginshaw L."/>
            <person name="Caballero-Perez J."/>
            <person name="Catarino B."/>
            <person name="Chen F."/>
            <person name="Chiyoda S."/>
            <person name="Chovatia M."/>
            <person name="Davies K."/>
            <person name="Delmans M."/>
            <person name="Demura T."/>
            <person name="Dierschke T."/>
            <person name="Dolan L."/>
            <person name="Dorantes-Acosta A."/>
            <person name="Eklund D."/>
            <person name="Florent S."/>
            <person name="Flores-Sandoval E."/>
            <person name="Fujiyama A."/>
            <person name="Fukuzawa H."/>
            <person name="Galik B."/>
            <person name="Grimanelli D."/>
            <person name="Grimwood J."/>
            <person name="Grossniklaus U."/>
            <person name="Hamada T."/>
            <person name="Haseloff J."/>
            <person name="Hetherington A."/>
            <person name="Higo A."/>
            <person name="Hirakawa Y."/>
            <person name="Hundley H."/>
            <person name="Ikeda Y."/>
            <person name="Inoue K."/>
            <person name="Inoue S."/>
            <person name="Ishida S."/>
            <person name="Jia Q."/>
            <person name="Kakita M."/>
            <person name="Kanazawa T."/>
            <person name="Kawai Y."/>
            <person name="Kawashima T."/>
            <person name="Kennedy M."/>
            <person name="Kinose K."/>
            <person name="Kinoshita T."/>
            <person name="Kohara Y."/>
            <person name="Koide E."/>
            <person name="Komatsu K."/>
            <person name="Kopischke S."/>
            <person name="Kubo M."/>
            <person name="Kyozuka J."/>
            <person name="Lagercrantz U."/>
            <person name="Lin S."/>
            <person name="Lindquist E."/>
            <person name="Lipzen A."/>
            <person name="Lu C."/>
            <person name="Luna E."/>
            <person name="Martienssen R."/>
            <person name="Minamino N."/>
            <person name="Mizutani M."/>
            <person name="Mizutani M."/>
            <person name="Mochizuki N."/>
            <person name="Monte I."/>
            <person name="Mosher R."/>
            <person name="Nagasaki H."/>
            <person name="Nakagami H."/>
            <person name="Naramoto S."/>
            <person name="Nishitani K."/>
            <person name="Ohtani M."/>
            <person name="Okamoto T."/>
            <person name="Okumura M."/>
            <person name="Phillips J."/>
            <person name="Pollak B."/>
            <person name="Reinders A."/>
            <person name="Roevekamp M."/>
            <person name="Sano R."/>
            <person name="Sawa S."/>
            <person name="Schmid M."/>
            <person name="Shirakawa M."/>
            <person name="Solano R."/>
            <person name="Spunde A."/>
            <person name="Suetsugu N."/>
            <person name="Sugano S."/>
            <person name="Sugiyama A."/>
            <person name="Sun R."/>
            <person name="Suzuki Y."/>
            <person name="Takenaka M."/>
            <person name="Takezawa D."/>
            <person name="Tomogane H."/>
            <person name="Tsuzuki M."/>
            <person name="Ueda T."/>
            <person name="Umeda M."/>
            <person name="Ward J."/>
            <person name="Watanabe Y."/>
            <person name="Yazaki K."/>
            <person name="Yokoyama R."/>
            <person name="Yoshitake Y."/>
            <person name="Yotsui I."/>
            <person name="Zachgo S."/>
            <person name="Schmutz J."/>
        </authorList>
    </citation>
    <scope>NUCLEOTIDE SEQUENCE [LARGE SCALE GENOMIC DNA]</scope>
    <source>
        <strain evidence="4">cv. B-3</strain>
    </source>
</reference>
<dbReference type="AlphaFoldDB" id="A0A398ARU0"/>
<dbReference type="InterPro" id="IPR025558">
    <property type="entry name" value="DUF4283"/>
</dbReference>